<evidence type="ECO:0000313" key="6">
    <source>
        <dbReference type="EMBL" id="KPM09443.1"/>
    </source>
</evidence>
<dbReference type="EMBL" id="JXLN01013560">
    <property type="protein sequence ID" value="KPM09443.1"/>
    <property type="molecule type" value="Genomic_DNA"/>
</dbReference>
<proteinExistence type="predicted"/>
<evidence type="ECO:0000256" key="4">
    <source>
        <dbReference type="ARBA" id="ARBA00023136"/>
    </source>
</evidence>
<dbReference type="InterPro" id="IPR052954">
    <property type="entry name" value="GPCR-Ligand_Int"/>
</dbReference>
<dbReference type="PROSITE" id="PS50262">
    <property type="entry name" value="G_PROTEIN_RECEP_F1_2"/>
    <property type="match status" value="1"/>
</dbReference>
<evidence type="ECO:0000256" key="1">
    <source>
        <dbReference type="ARBA" id="ARBA00004370"/>
    </source>
</evidence>
<keyword evidence="2" id="KW-0812">Transmembrane</keyword>
<dbReference type="InterPro" id="IPR017452">
    <property type="entry name" value="GPCR_Rhodpsn_7TM"/>
</dbReference>
<evidence type="ECO:0000256" key="2">
    <source>
        <dbReference type="ARBA" id="ARBA00022692"/>
    </source>
</evidence>
<gene>
    <name evidence="6" type="ORF">QR98_0079790</name>
</gene>
<dbReference type="PANTHER" id="PTHR46641:SF2">
    <property type="entry name" value="FMRFAMIDE RECEPTOR"/>
    <property type="match status" value="1"/>
</dbReference>
<evidence type="ECO:0000259" key="5">
    <source>
        <dbReference type="PROSITE" id="PS50262"/>
    </source>
</evidence>
<reference evidence="6 7" key="1">
    <citation type="journal article" date="2015" name="Parasit. Vectors">
        <title>Draft genome of the scabies mite.</title>
        <authorList>
            <person name="Rider S.D.Jr."/>
            <person name="Morgan M.S."/>
            <person name="Arlian L.G."/>
        </authorList>
    </citation>
    <scope>NUCLEOTIDE SEQUENCE [LARGE SCALE GENOMIC DNA]</scope>
    <source>
        <strain evidence="6">Arlian Lab</strain>
    </source>
</reference>
<name>A0A132AES5_SARSC</name>
<dbReference type="PANTHER" id="PTHR46641">
    <property type="entry name" value="FMRFAMIDE RECEPTOR-RELATED"/>
    <property type="match status" value="1"/>
</dbReference>
<dbReference type="Gene3D" id="1.20.1070.10">
    <property type="entry name" value="Rhodopsin 7-helix transmembrane proteins"/>
    <property type="match status" value="1"/>
</dbReference>
<keyword evidence="4" id="KW-0472">Membrane</keyword>
<accession>A0A132AES5</accession>
<dbReference type="AlphaFoldDB" id="A0A132AES5"/>
<protein>
    <recommendedName>
        <fullName evidence="5">G-protein coupled receptors family 1 profile domain-containing protein</fullName>
    </recommendedName>
</protein>
<evidence type="ECO:0000256" key="3">
    <source>
        <dbReference type="ARBA" id="ARBA00022989"/>
    </source>
</evidence>
<comment type="subcellular location">
    <subcellularLocation>
        <location evidence="1">Membrane</location>
    </subcellularLocation>
</comment>
<dbReference type="Proteomes" id="UP000616769">
    <property type="component" value="Unassembled WGS sequence"/>
</dbReference>
<comment type="caution">
    <text evidence="6">The sequence shown here is derived from an EMBL/GenBank/DDBJ whole genome shotgun (WGS) entry which is preliminary data.</text>
</comment>
<dbReference type="VEuPathDB" id="VectorBase:SSCA008156"/>
<organism evidence="6 7">
    <name type="scientific">Sarcoptes scabiei</name>
    <name type="common">Itch mite</name>
    <name type="synonym">Acarus scabiei</name>
    <dbReference type="NCBI Taxonomy" id="52283"/>
    <lineage>
        <taxon>Eukaryota</taxon>
        <taxon>Metazoa</taxon>
        <taxon>Ecdysozoa</taxon>
        <taxon>Arthropoda</taxon>
        <taxon>Chelicerata</taxon>
        <taxon>Arachnida</taxon>
        <taxon>Acari</taxon>
        <taxon>Acariformes</taxon>
        <taxon>Sarcoptiformes</taxon>
        <taxon>Astigmata</taxon>
        <taxon>Psoroptidia</taxon>
        <taxon>Sarcoptoidea</taxon>
        <taxon>Sarcoptidae</taxon>
        <taxon>Sarcoptinae</taxon>
        <taxon>Sarcoptes</taxon>
    </lineage>
</organism>
<dbReference type="SUPFAM" id="SSF81321">
    <property type="entry name" value="Family A G protein-coupled receptor-like"/>
    <property type="match status" value="1"/>
</dbReference>
<sequence>MLVAVVAVFIACNAPAFVVNCLEPYFEVGTPLLEIMTIFSNVLVCFNSSINFVIYCIFGKKFRSQFMRLLYLDGKLCKTIR</sequence>
<dbReference type="GO" id="GO:0016020">
    <property type="term" value="C:membrane"/>
    <property type="evidence" value="ECO:0007669"/>
    <property type="project" value="UniProtKB-SubCell"/>
</dbReference>
<keyword evidence="3" id="KW-1133">Transmembrane helix</keyword>
<evidence type="ECO:0000313" key="7">
    <source>
        <dbReference type="Proteomes" id="UP000616769"/>
    </source>
</evidence>
<feature type="domain" description="G-protein coupled receptors family 1 profile" evidence="5">
    <location>
        <begin position="1"/>
        <end position="55"/>
    </location>
</feature>